<reference evidence="2" key="1">
    <citation type="journal article" date="2019" name="Int. J. Syst. Evol. Microbiol.">
        <title>The Global Catalogue of Microorganisms (GCM) 10K type strain sequencing project: providing services to taxonomists for standard genome sequencing and annotation.</title>
        <authorList>
            <consortium name="The Broad Institute Genomics Platform"/>
            <consortium name="The Broad Institute Genome Sequencing Center for Infectious Disease"/>
            <person name="Wu L."/>
            <person name="Ma J."/>
        </authorList>
    </citation>
    <scope>NUCLEOTIDE SEQUENCE [LARGE SCALE GENOMIC DNA]</scope>
    <source>
        <strain evidence="2">JCM 9377</strain>
    </source>
</reference>
<sequence>MNGRRLVLLASRSEAESRLSALDPRLCDHAVFELAEPHPLTLTPTQHLLAQTAAAPVLLSVLESTAASDVLRTAAYLRDAFPPTTPFPPLPPALLGPVHDLSQGLPGTPVAHGLFPSRVTKLARLLLSRHALHPAAAVLAAALSAYAPSRPYHAHDALACALVHPGIPPAAFLPGLPTRRGHRSRRKTTRLLTWAHAHGHLQR</sequence>
<name>A0ABP6QJZ4_9ACTN</name>
<protein>
    <submittedName>
        <fullName evidence="1">Uncharacterized protein</fullName>
    </submittedName>
</protein>
<evidence type="ECO:0000313" key="1">
    <source>
        <dbReference type="EMBL" id="GAA3228381.1"/>
    </source>
</evidence>
<dbReference type="RefSeq" id="WP_344834470.1">
    <property type="nucleotide sequence ID" value="NZ_BAAAUV010000018.1"/>
</dbReference>
<comment type="caution">
    <text evidence="1">The sequence shown here is derived from an EMBL/GenBank/DDBJ whole genome shotgun (WGS) entry which is preliminary data.</text>
</comment>
<keyword evidence="2" id="KW-1185">Reference proteome</keyword>
<dbReference type="Proteomes" id="UP001501237">
    <property type="component" value="Unassembled WGS sequence"/>
</dbReference>
<dbReference type="EMBL" id="BAAAUV010000018">
    <property type="protein sequence ID" value="GAA3228381.1"/>
    <property type="molecule type" value="Genomic_DNA"/>
</dbReference>
<accession>A0ABP6QJZ4</accession>
<proteinExistence type="predicted"/>
<evidence type="ECO:0000313" key="2">
    <source>
        <dbReference type="Proteomes" id="UP001501237"/>
    </source>
</evidence>
<gene>
    <name evidence="1" type="ORF">GCM10010468_57690</name>
</gene>
<organism evidence="1 2">
    <name type="scientific">Actinocorallia longicatena</name>
    <dbReference type="NCBI Taxonomy" id="111803"/>
    <lineage>
        <taxon>Bacteria</taxon>
        <taxon>Bacillati</taxon>
        <taxon>Actinomycetota</taxon>
        <taxon>Actinomycetes</taxon>
        <taxon>Streptosporangiales</taxon>
        <taxon>Thermomonosporaceae</taxon>
        <taxon>Actinocorallia</taxon>
    </lineage>
</organism>